<dbReference type="EMBL" id="KV722393">
    <property type="protein sequence ID" value="OCH90994.1"/>
    <property type="molecule type" value="Genomic_DNA"/>
</dbReference>
<feature type="compositionally biased region" description="Low complexity" evidence="5">
    <location>
        <begin position="1"/>
        <end position="22"/>
    </location>
</feature>
<feature type="compositionally biased region" description="Low complexity" evidence="5">
    <location>
        <begin position="29"/>
        <end position="43"/>
    </location>
</feature>
<organism evidence="7 8">
    <name type="scientific">Obba rivulosa</name>
    <dbReference type="NCBI Taxonomy" id="1052685"/>
    <lineage>
        <taxon>Eukaryota</taxon>
        <taxon>Fungi</taxon>
        <taxon>Dikarya</taxon>
        <taxon>Basidiomycota</taxon>
        <taxon>Agaricomycotina</taxon>
        <taxon>Agaricomycetes</taxon>
        <taxon>Polyporales</taxon>
        <taxon>Gelatoporiaceae</taxon>
        <taxon>Obba</taxon>
    </lineage>
</organism>
<proteinExistence type="predicted"/>
<evidence type="ECO:0000313" key="8">
    <source>
        <dbReference type="Proteomes" id="UP000250043"/>
    </source>
</evidence>
<accession>A0A8E2AXK4</accession>
<evidence type="ECO:0000256" key="4">
    <source>
        <dbReference type="ARBA" id="ARBA00023242"/>
    </source>
</evidence>
<evidence type="ECO:0000256" key="2">
    <source>
        <dbReference type="ARBA" id="ARBA00023015"/>
    </source>
</evidence>
<name>A0A8E2AXK4_9APHY</name>
<dbReference type="GO" id="GO:0005634">
    <property type="term" value="C:nucleus"/>
    <property type="evidence" value="ECO:0007669"/>
    <property type="project" value="UniProtKB-SubCell"/>
</dbReference>
<keyword evidence="2" id="KW-0805">Transcription regulation</keyword>
<dbReference type="InterPro" id="IPR037525">
    <property type="entry name" value="Velvet_dom"/>
</dbReference>
<dbReference type="OrthoDB" id="3056235at2759"/>
<gene>
    <name evidence="7" type="ORF">OBBRIDRAFT_553310</name>
</gene>
<dbReference type="PROSITE" id="PS51821">
    <property type="entry name" value="VELVET"/>
    <property type="match status" value="1"/>
</dbReference>
<evidence type="ECO:0000313" key="7">
    <source>
        <dbReference type="EMBL" id="OCH90994.1"/>
    </source>
</evidence>
<dbReference type="PANTHER" id="PTHR33572:SF15">
    <property type="entry name" value="VELVET DOMAIN-CONTAINING PROTEIN"/>
    <property type="match status" value="1"/>
</dbReference>
<keyword evidence="8" id="KW-1185">Reference proteome</keyword>
<comment type="subcellular location">
    <subcellularLocation>
        <location evidence="1">Nucleus</location>
    </subcellularLocation>
</comment>
<dbReference type="Proteomes" id="UP000250043">
    <property type="component" value="Unassembled WGS sequence"/>
</dbReference>
<dbReference type="PANTHER" id="PTHR33572">
    <property type="entry name" value="SPORE DEVELOPMENT REGULATOR VOSA"/>
    <property type="match status" value="1"/>
</dbReference>
<dbReference type="Gene3D" id="2.60.40.3960">
    <property type="entry name" value="Velvet domain"/>
    <property type="match status" value="1"/>
</dbReference>
<reference evidence="7 8" key="1">
    <citation type="submission" date="2016-07" db="EMBL/GenBank/DDBJ databases">
        <title>Draft genome of the white-rot fungus Obba rivulosa 3A-2.</title>
        <authorList>
            <consortium name="DOE Joint Genome Institute"/>
            <person name="Miettinen O."/>
            <person name="Riley R."/>
            <person name="Acob R."/>
            <person name="Barry K."/>
            <person name="Cullen D."/>
            <person name="De Vries R."/>
            <person name="Hainaut M."/>
            <person name="Hatakka A."/>
            <person name="Henrissat B."/>
            <person name="Hilden K."/>
            <person name="Kuo R."/>
            <person name="Labutti K."/>
            <person name="Lipzen A."/>
            <person name="Makela M.R."/>
            <person name="Sandor L."/>
            <person name="Spatafora J.W."/>
            <person name="Grigoriev I.V."/>
            <person name="Hibbett D.S."/>
        </authorList>
    </citation>
    <scope>NUCLEOTIDE SEQUENCE [LARGE SCALE GENOMIC DNA]</scope>
    <source>
        <strain evidence="7 8">3A-2</strain>
    </source>
</reference>
<dbReference type="Pfam" id="PF11754">
    <property type="entry name" value="Velvet"/>
    <property type="match status" value="2"/>
</dbReference>
<feature type="region of interest" description="Disordered" evidence="5">
    <location>
        <begin position="61"/>
        <end position="82"/>
    </location>
</feature>
<evidence type="ECO:0000256" key="5">
    <source>
        <dbReference type="SAM" id="MobiDB-lite"/>
    </source>
</evidence>
<keyword evidence="3" id="KW-0804">Transcription</keyword>
<dbReference type="AlphaFoldDB" id="A0A8E2AXK4"/>
<protein>
    <recommendedName>
        <fullName evidence="6">Velvet domain-containing protein</fullName>
    </recommendedName>
</protein>
<feature type="compositionally biased region" description="Low complexity" evidence="5">
    <location>
        <begin position="63"/>
        <end position="79"/>
    </location>
</feature>
<evidence type="ECO:0000256" key="3">
    <source>
        <dbReference type="ARBA" id="ARBA00023163"/>
    </source>
</evidence>
<dbReference type="InterPro" id="IPR038491">
    <property type="entry name" value="Velvet_dom_sf"/>
</dbReference>
<feature type="region of interest" description="Disordered" evidence="5">
    <location>
        <begin position="1"/>
        <end position="49"/>
    </location>
</feature>
<keyword evidence="4" id="KW-0539">Nucleus</keyword>
<evidence type="ECO:0000259" key="6">
    <source>
        <dbReference type="PROSITE" id="PS51821"/>
    </source>
</evidence>
<dbReference type="InterPro" id="IPR021740">
    <property type="entry name" value="Velvet"/>
</dbReference>
<sequence length="308" mass="33421">MLHGSARPRPGSRDGSSSQSQRYVTSAFLTSLPPSLSPPTKLSRIPKPYSRRSIRFSDKSRLPDSILSPSSTSLKSSPLLDERSSLHSGPSIAALFPIFSEEQTRSYQLEIVQHPTSSAEFGNSTLSRLPLAPPLIAQLFILDQSGQSVINEFDLPFLLAQLSLLPEHGPEPVDSAAIGGGRARRLLYGNLVASPHILRNLQGKQGIYFLFPDVSVRCCGRYRLNVTLLEIPRTVLEDVNSPQRPPQPHGTALAQACSLPFDVLPRAQYVAPGEVLRSVPKSHLIITIANRMGSSANAANSVLHSPRG</sequence>
<feature type="domain" description="Velvet" evidence="6">
    <location>
        <begin position="102"/>
        <end position="299"/>
    </location>
</feature>
<evidence type="ECO:0000256" key="1">
    <source>
        <dbReference type="ARBA" id="ARBA00004123"/>
    </source>
</evidence>